<dbReference type="RefSeq" id="WP_103934526.1">
    <property type="nucleotide sequence ID" value="NZ_FNVA01000007.1"/>
</dbReference>
<keyword evidence="5" id="KW-0808">Transferase</keyword>
<evidence type="ECO:0000313" key="18">
    <source>
        <dbReference type="EMBL" id="SEG59160.1"/>
    </source>
</evidence>
<feature type="domain" description="PAC" evidence="17">
    <location>
        <begin position="501"/>
        <end position="555"/>
    </location>
</feature>
<dbReference type="InterPro" id="IPR004358">
    <property type="entry name" value="Sig_transdc_His_kin-like_C"/>
</dbReference>
<dbReference type="SUPFAM" id="SSF47384">
    <property type="entry name" value="Homodimeric domain of signal transducing histidine kinase"/>
    <property type="match status" value="1"/>
</dbReference>
<keyword evidence="9" id="KW-0067">ATP-binding</keyword>
<evidence type="ECO:0000259" key="15">
    <source>
        <dbReference type="PROSITE" id="PS50109"/>
    </source>
</evidence>
<dbReference type="InterPro" id="IPR001789">
    <property type="entry name" value="Sig_transdc_resp-reg_receiver"/>
</dbReference>
<dbReference type="SUPFAM" id="SSF55785">
    <property type="entry name" value="PYP-like sensor domain (PAS domain)"/>
    <property type="match status" value="2"/>
</dbReference>
<evidence type="ECO:0000256" key="8">
    <source>
        <dbReference type="ARBA" id="ARBA00022777"/>
    </source>
</evidence>
<evidence type="ECO:0000256" key="6">
    <source>
        <dbReference type="ARBA" id="ARBA00022692"/>
    </source>
</evidence>
<evidence type="ECO:0000256" key="5">
    <source>
        <dbReference type="ARBA" id="ARBA00022679"/>
    </source>
</evidence>
<dbReference type="InterPro" id="IPR025201">
    <property type="entry name" value="KdpD_TM"/>
</dbReference>
<keyword evidence="4 13" id="KW-0597">Phosphoprotein</keyword>
<dbReference type="SUPFAM" id="SSF55781">
    <property type="entry name" value="GAF domain-like"/>
    <property type="match status" value="1"/>
</dbReference>
<evidence type="ECO:0000313" key="19">
    <source>
        <dbReference type="Proteomes" id="UP000236728"/>
    </source>
</evidence>
<dbReference type="OrthoDB" id="9815750at2"/>
<gene>
    <name evidence="18" type="ORF">SAMN05421819_3647</name>
</gene>
<dbReference type="Gene3D" id="3.30.450.40">
    <property type="match status" value="1"/>
</dbReference>
<dbReference type="InterPro" id="IPR013656">
    <property type="entry name" value="PAS_4"/>
</dbReference>
<dbReference type="Pfam" id="PF08448">
    <property type="entry name" value="PAS_4"/>
    <property type="match status" value="2"/>
</dbReference>
<evidence type="ECO:0000256" key="10">
    <source>
        <dbReference type="ARBA" id="ARBA00022989"/>
    </source>
</evidence>
<feature type="transmembrane region" description="Helical" evidence="14">
    <location>
        <begin position="16"/>
        <end position="37"/>
    </location>
</feature>
<dbReference type="InterPro" id="IPR003594">
    <property type="entry name" value="HATPase_dom"/>
</dbReference>
<dbReference type="SMART" id="SM00388">
    <property type="entry name" value="HisKA"/>
    <property type="match status" value="1"/>
</dbReference>
<dbReference type="InterPro" id="IPR036097">
    <property type="entry name" value="HisK_dim/P_sf"/>
</dbReference>
<dbReference type="InterPro" id="IPR000700">
    <property type="entry name" value="PAS-assoc_C"/>
</dbReference>
<keyword evidence="11" id="KW-0902">Two-component regulatory system</keyword>
<evidence type="ECO:0000256" key="4">
    <source>
        <dbReference type="ARBA" id="ARBA00022553"/>
    </source>
</evidence>
<dbReference type="InterPro" id="IPR003661">
    <property type="entry name" value="HisK_dim/P_dom"/>
</dbReference>
<protein>
    <recommendedName>
        <fullName evidence="3">histidine kinase</fullName>
        <ecNumber evidence="3">2.7.13.3</ecNumber>
    </recommendedName>
</protein>
<evidence type="ECO:0000256" key="13">
    <source>
        <dbReference type="PROSITE-ProRule" id="PRU00169"/>
    </source>
</evidence>
<evidence type="ECO:0000256" key="7">
    <source>
        <dbReference type="ARBA" id="ARBA00022741"/>
    </source>
</evidence>
<comment type="catalytic activity">
    <reaction evidence="1">
        <text>ATP + protein L-histidine = ADP + protein N-phospho-L-histidine.</text>
        <dbReference type="EC" id="2.7.13.3"/>
    </reaction>
</comment>
<dbReference type="InterPro" id="IPR036890">
    <property type="entry name" value="HATPase_C_sf"/>
</dbReference>
<dbReference type="GO" id="GO:0005524">
    <property type="term" value="F:ATP binding"/>
    <property type="evidence" value="ECO:0007669"/>
    <property type="project" value="UniProtKB-KW"/>
</dbReference>
<dbReference type="Gene3D" id="3.30.450.20">
    <property type="entry name" value="PAS domain"/>
    <property type="match status" value="2"/>
</dbReference>
<dbReference type="Pfam" id="PF13493">
    <property type="entry name" value="DUF4118"/>
    <property type="match status" value="1"/>
</dbReference>
<dbReference type="Gene3D" id="3.40.50.2300">
    <property type="match status" value="1"/>
</dbReference>
<dbReference type="PANTHER" id="PTHR43065">
    <property type="entry name" value="SENSOR HISTIDINE KINASE"/>
    <property type="match status" value="1"/>
</dbReference>
<dbReference type="Gene3D" id="3.30.565.10">
    <property type="entry name" value="Histidine kinase-like ATPase, C-terminal domain"/>
    <property type="match status" value="1"/>
</dbReference>
<dbReference type="SUPFAM" id="SSF52172">
    <property type="entry name" value="CheY-like"/>
    <property type="match status" value="1"/>
</dbReference>
<evidence type="ECO:0000259" key="17">
    <source>
        <dbReference type="PROSITE" id="PS50113"/>
    </source>
</evidence>
<feature type="domain" description="Response regulatory" evidence="16">
    <location>
        <begin position="812"/>
        <end position="928"/>
    </location>
</feature>
<evidence type="ECO:0000256" key="11">
    <source>
        <dbReference type="ARBA" id="ARBA00023012"/>
    </source>
</evidence>
<dbReference type="SUPFAM" id="SSF55874">
    <property type="entry name" value="ATPase domain of HSP90 chaperone/DNA topoisomerase II/histidine kinase"/>
    <property type="match status" value="1"/>
</dbReference>
<feature type="domain" description="Histidine kinase" evidence="15">
    <location>
        <begin position="568"/>
        <end position="791"/>
    </location>
</feature>
<accession>A0A1H6BEQ2</accession>
<evidence type="ECO:0000259" key="16">
    <source>
        <dbReference type="PROSITE" id="PS50110"/>
    </source>
</evidence>
<evidence type="ECO:0000256" key="9">
    <source>
        <dbReference type="ARBA" id="ARBA00022840"/>
    </source>
</evidence>
<dbReference type="GO" id="GO:0000155">
    <property type="term" value="F:phosphorelay sensor kinase activity"/>
    <property type="evidence" value="ECO:0007669"/>
    <property type="project" value="InterPro"/>
</dbReference>
<keyword evidence="6 14" id="KW-0812">Transmembrane</keyword>
<dbReference type="InterPro" id="IPR029016">
    <property type="entry name" value="GAF-like_dom_sf"/>
</dbReference>
<dbReference type="SMART" id="SM00091">
    <property type="entry name" value="PAS"/>
    <property type="match status" value="2"/>
</dbReference>
<keyword evidence="19" id="KW-1185">Reference proteome</keyword>
<keyword evidence="8" id="KW-0418">Kinase</keyword>
<dbReference type="EMBL" id="FNVA01000007">
    <property type="protein sequence ID" value="SEG59160.1"/>
    <property type="molecule type" value="Genomic_DNA"/>
</dbReference>
<dbReference type="InterPro" id="IPR035965">
    <property type="entry name" value="PAS-like_dom_sf"/>
</dbReference>
<keyword evidence="7" id="KW-0547">Nucleotide-binding</keyword>
<evidence type="ECO:0000256" key="2">
    <source>
        <dbReference type="ARBA" id="ARBA00004141"/>
    </source>
</evidence>
<dbReference type="SMART" id="SM00387">
    <property type="entry name" value="HATPase_c"/>
    <property type="match status" value="1"/>
</dbReference>
<dbReference type="InterPro" id="IPR038318">
    <property type="entry name" value="KdpD_sf"/>
</dbReference>
<keyword evidence="12 14" id="KW-0472">Membrane</keyword>
<dbReference type="SMART" id="SM00448">
    <property type="entry name" value="REC"/>
    <property type="match status" value="1"/>
</dbReference>
<evidence type="ECO:0000256" key="14">
    <source>
        <dbReference type="SAM" id="Phobius"/>
    </source>
</evidence>
<keyword evidence="10 14" id="KW-1133">Transmembrane helix</keyword>
<dbReference type="Proteomes" id="UP000236728">
    <property type="component" value="Unassembled WGS sequence"/>
</dbReference>
<dbReference type="PRINTS" id="PR00344">
    <property type="entry name" value="BCTRLSENSOR"/>
</dbReference>
<feature type="transmembrane region" description="Helical" evidence="14">
    <location>
        <begin position="92"/>
        <end position="109"/>
    </location>
</feature>
<feature type="transmembrane region" description="Helical" evidence="14">
    <location>
        <begin position="44"/>
        <end position="72"/>
    </location>
</feature>
<dbReference type="PROSITE" id="PS50113">
    <property type="entry name" value="PAC"/>
    <property type="match status" value="2"/>
</dbReference>
<evidence type="ECO:0000256" key="3">
    <source>
        <dbReference type="ARBA" id="ARBA00012438"/>
    </source>
</evidence>
<feature type="modified residue" description="4-aspartylphosphate" evidence="13">
    <location>
        <position position="862"/>
    </location>
</feature>
<dbReference type="CDD" id="cd00082">
    <property type="entry name" value="HisKA"/>
    <property type="match status" value="1"/>
</dbReference>
<dbReference type="Pfam" id="PF00072">
    <property type="entry name" value="Response_reg"/>
    <property type="match status" value="1"/>
</dbReference>
<comment type="subcellular location">
    <subcellularLocation>
        <location evidence="2">Membrane</location>
        <topology evidence="2">Multi-pass membrane protein</topology>
    </subcellularLocation>
</comment>
<dbReference type="InterPro" id="IPR000014">
    <property type="entry name" value="PAS"/>
</dbReference>
<organism evidence="18 19">
    <name type="scientific">Bryocella elongata</name>
    <dbReference type="NCBI Taxonomy" id="863522"/>
    <lineage>
        <taxon>Bacteria</taxon>
        <taxon>Pseudomonadati</taxon>
        <taxon>Acidobacteriota</taxon>
        <taxon>Terriglobia</taxon>
        <taxon>Terriglobales</taxon>
        <taxon>Acidobacteriaceae</taxon>
        <taxon>Bryocella</taxon>
    </lineage>
</organism>
<dbReference type="PROSITE" id="PS50109">
    <property type="entry name" value="HIS_KIN"/>
    <property type="match status" value="1"/>
</dbReference>
<dbReference type="Gene3D" id="1.10.287.130">
    <property type="match status" value="1"/>
</dbReference>
<dbReference type="NCBIfam" id="TIGR00229">
    <property type="entry name" value="sensory_box"/>
    <property type="match status" value="2"/>
</dbReference>
<dbReference type="InterPro" id="IPR011006">
    <property type="entry name" value="CheY-like_superfamily"/>
</dbReference>
<dbReference type="Pfam" id="PF00512">
    <property type="entry name" value="HisKA"/>
    <property type="match status" value="1"/>
</dbReference>
<feature type="domain" description="PAC" evidence="17">
    <location>
        <begin position="192"/>
        <end position="247"/>
    </location>
</feature>
<dbReference type="InterPro" id="IPR003018">
    <property type="entry name" value="GAF"/>
</dbReference>
<dbReference type="PROSITE" id="PS50110">
    <property type="entry name" value="RESPONSE_REGULATORY"/>
    <property type="match status" value="1"/>
</dbReference>
<dbReference type="Gene3D" id="1.20.120.620">
    <property type="entry name" value="Backbone structure of the membrane domain of e. Coli histidine kinase receptor kdpd"/>
    <property type="match status" value="1"/>
</dbReference>
<reference evidence="18 19" key="1">
    <citation type="submission" date="2016-10" db="EMBL/GenBank/DDBJ databases">
        <authorList>
            <person name="de Groot N.N."/>
        </authorList>
    </citation>
    <scope>NUCLEOTIDE SEQUENCE [LARGE SCALE GENOMIC DNA]</scope>
    <source>
        <strain evidence="18 19">DSM 22489</strain>
    </source>
</reference>
<evidence type="ECO:0000256" key="12">
    <source>
        <dbReference type="ARBA" id="ARBA00023136"/>
    </source>
</evidence>
<dbReference type="AlphaFoldDB" id="A0A1H6BEQ2"/>
<proteinExistence type="predicted"/>
<dbReference type="GO" id="GO:0016020">
    <property type="term" value="C:membrane"/>
    <property type="evidence" value="ECO:0007669"/>
    <property type="project" value="UniProtKB-SubCell"/>
</dbReference>
<name>A0A1H6BEQ2_9BACT</name>
<sequence length="931" mass="103089">MATVSFRGLTSRSARFGAAAGIVALVFGLQFLLVRLVGPLPPYLLFYPAVMLAALFAGVWPGILATGLSAVAVDIWLLPPVGRLSIVNRADAVSMVCFGGMGLLMSVVAERYRRGQRKLAESAEARLQLFVEYAPAALAMFDREMRYVCASERWMSGVGLDVANPRGKSHYEVYPGLPEAWKEEHRRGLTGETIEREAERFDSPDGRVRWLHREIRPWIDTNGEVGGIIVFSEDVTERRRTQEQLERLGRTYAVLCDINQTIVREKDRGAMLSAACRIAVERGNFGMAWIGVIDLATGRISVLTSSGDDDGYLERVGVGKDDPRMLDCPATESVRTGERVVCNDIATDPRFRLWRDEGLTSGFGSMASFPLRLKDEVCGVFVLYAEEAGFFDTQELALLDEMAMDISYAMDLSQREDERLKVEEELRWRTTFFEALLESSPDAISVTDVDRRVIFQNQQFARVWNLPQEVARGESSLRREFVRLRAKDPERHIQRVEEIYAHPEMVTQDECELLNGTLLSRFTSPVTDPSGKYLGRIWVFQDITQQRQLERQLRQSQKMEAVGQLTGGIAHDFNNLLGIILGNLELLEVMLAGDEAAKQRLQTVRMASERGADVTRRLLSFSRSGELKPSPTKLDRSIANVVGLARTMGPDIEFAMQVDASIPPVLVDSSGLESALLNLIVNSRDAMPGGGVITIATRSTHLEGTHPLVRARELKEDTYACIQISDTGFGMSSETLEKVFEPFFTTKQPGHGTGLGLAMVYGFVKQSGGAVRIYSEENHGTTVTVYLPLMDGGTLRESPAVHSATAAQQCGNVLLVDDEPGLVELAEIYLEALGYTVFAAQTPAEALKIAAQEEKLDLLITDIIMPGGMNGVELAREIREQFPDIRVIYSSGYPANAMAGRGLPTLDGSFLRKPYQRSEFDRAVRMAMAVV</sequence>
<dbReference type="InterPro" id="IPR005467">
    <property type="entry name" value="His_kinase_dom"/>
</dbReference>
<dbReference type="PANTHER" id="PTHR43065:SF42">
    <property type="entry name" value="TWO-COMPONENT SENSOR PPRA"/>
    <property type="match status" value="1"/>
</dbReference>
<dbReference type="CDD" id="cd00130">
    <property type="entry name" value="PAS"/>
    <property type="match status" value="1"/>
</dbReference>
<dbReference type="EC" id="2.7.13.3" evidence="3"/>
<evidence type="ECO:0000256" key="1">
    <source>
        <dbReference type="ARBA" id="ARBA00000085"/>
    </source>
</evidence>
<dbReference type="Pfam" id="PF13185">
    <property type="entry name" value="GAF_2"/>
    <property type="match status" value="1"/>
</dbReference>
<dbReference type="Pfam" id="PF02518">
    <property type="entry name" value="HATPase_c"/>
    <property type="match status" value="1"/>
</dbReference>